<dbReference type="SMART" id="SM00932">
    <property type="entry name" value="Nfu_N"/>
    <property type="match status" value="1"/>
</dbReference>
<protein>
    <submittedName>
        <fullName evidence="3">Virulence factor</fullName>
    </submittedName>
</protein>
<dbReference type="Pfam" id="PF13646">
    <property type="entry name" value="HEAT_2"/>
    <property type="match status" value="1"/>
</dbReference>
<feature type="region of interest" description="Disordered" evidence="1">
    <location>
        <begin position="93"/>
        <end position="112"/>
    </location>
</feature>
<dbReference type="EMBL" id="QJKK01000001">
    <property type="protein sequence ID" value="RAL26579.1"/>
    <property type="molecule type" value="Genomic_DNA"/>
</dbReference>
<dbReference type="InterPro" id="IPR016024">
    <property type="entry name" value="ARM-type_fold"/>
</dbReference>
<evidence type="ECO:0000256" key="1">
    <source>
        <dbReference type="SAM" id="MobiDB-lite"/>
    </source>
</evidence>
<dbReference type="Proteomes" id="UP000251213">
    <property type="component" value="Unassembled WGS sequence"/>
</dbReference>
<dbReference type="SUPFAM" id="SSF48371">
    <property type="entry name" value="ARM repeat"/>
    <property type="match status" value="1"/>
</dbReference>
<dbReference type="Pfam" id="PF13769">
    <property type="entry name" value="Virulence_fact"/>
    <property type="match status" value="1"/>
</dbReference>
<reference evidence="3 4" key="2">
    <citation type="submission" date="2018-06" db="EMBL/GenBank/DDBJ databases">
        <authorList>
            <person name="Zhirakovskaya E."/>
        </authorList>
    </citation>
    <scope>NUCLEOTIDE SEQUENCE [LARGE SCALE GENOMIC DNA]</scope>
    <source>
        <strain evidence="3 4">FBKL4.011</strain>
    </source>
</reference>
<dbReference type="SMART" id="SM00567">
    <property type="entry name" value="EZ_HEAT"/>
    <property type="match status" value="3"/>
</dbReference>
<keyword evidence="4" id="KW-1185">Reference proteome</keyword>
<evidence type="ECO:0000313" key="4">
    <source>
        <dbReference type="Proteomes" id="UP000251213"/>
    </source>
</evidence>
<accession>A0A364K8F5</accession>
<comment type="caution">
    <text evidence="3">The sequence shown here is derived from an EMBL/GenBank/DDBJ whole genome shotgun (WGS) entry which is preliminary data.</text>
</comment>
<dbReference type="GO" id="GO:0016491">
    <property type="term" value="F:oxidoreductase activity"/>
    <property type="evidence" value="ECO:0007669"/>
    <property type="project" value="TreeGrafter"/>
</dbReference>
<proteinExistence type="predicted"/>
<gene>
    <name evidence="3" type="ORF">DL897_00565</name>
</gene>
<organism evidence="3 4">
    <name type="scientific">Thermoflavimicrobium daqui</name>
    <dbReference type="NCBI Taxonomy" id="2137476"/>
    <lineage>
        <taxon>Bacteria</taxon>
        <taxon>Bacillati</taxon>
        <taxon>Bacillota</taxon>
        <taxon>Bacilli</taxon>
        <taxon>Bacillales</taxon>
        <taxon>Thermoactinomycetaceae</taxon>
        <taxon>Thermoflavimicrobium</taxon>
    </lineage>
</organism>
<dbReference type="RefSeq" id="WP_113657184.1">
    <property type="nucleotide sequence ID" value="NZ_KZ845663.1"/>
</dbReference>
<dbReference type="Gene3D" id="3.30.1370.70">
    <property type="entry name" value="Scaffold protein Nfu/NifU, N-terminal domain"/>
    <property type="match status" value="1"/>
</dbReference>
<dbReference type="SUPFAM" id="SSF110836">
    <property type="entry name" value="Hypothetical protein SAV1430"/>
    <property type="match status" value="1"/>
</dbReference>
<dbReference type="AlphaFoldDB" id="A0A364K8F5"/>
<dbReference type="PANTHER" id="PTHR12697">
    <property type="entry name" value="PBS LYASE HEAT-LIKE PROTEIN"/>
    <property type="match status" value="1"/>
</dbReference>
<reference evidence="3 4" key="1">
    <citation type="submission" date="2018-06" db="EMBL/GenBank/DDBJ databases">
        <title>Thermoflavimicrobium daqus sp. nov., a thermophilic microbe isolated from Moutai-flavour Daqu.</title>
        <authorList>
            <person name="Wang X."/>
            <person name="Zhou H."/>
        </authorList>
    </citation>
    <scope>NUCLEOTIDE SEQUENCE [LARGE SCALE GENOMIC DNA]</scope>
    <source>
        <strain evidence="3 4">FBKL4.011</strain>
    </source>
</reference>
<evidence type="ECO:0000259" key="2">
    <source>
        <dbReference type="SMART" id="SM00932"/>
    </source>
</evidence>
<sequence length="392" mass="43988">MKIISIEPTPSPNVMKLNLDESLPTGTSYNFTLKKKENAPKYIIELLNIDGVTGVFQVLDFISIERHPKADWQTVLSKARVVLGEAGHIGVKEQLSPADTKQESEESKSPQSFGEVIVSIQQLRGIPMQIKLVKEGLEERVGLPDRFKEAVMKAQAGTSNLILERKWVEQSPRYGEMKDVGAQVLEEICAAYDQKRLDELVQQVIDDGEVLIQSQSVTAEQVRQALKEAEWEKRYAALERWEPTASHLDLLDQALSDPKPAIRRLAVVYLGMIGGKEVLPYLYKGLRDSSAIVRRTAGDSLSDLGDPDAIPAMSEALRDPNKLVRWRAARFLYEVGDDTALTALKQAMNEPEFEVRMQVQMAVERIEKGEEASGTVWQQMTRGLSQEKEDKE</sequence>
<dbReference type="PANTHER" id="PTHR12697:SF37">
    <property type="entry name" value="CONSERVED VIRULENCE FACTOR C"/>
    <property type="match status" value="1"/>
</dbReference>
<dbReference type="Gene3D" id="1.25.10.10">
    <property type="entry name" value="Leucine-rich Repeat Variant"/>
    <property type="match status" value="1"/>
</dbReference>
<dbReference type="InterPro" id="IPR025989">
    <property type="entry name" value="Virulence_F_dom"/>
</dbReference>
<dbReference type="InterPro" id="IPR036498">
    <property type="entry name" value="Nfu/NifU_N_sf"/>
</dbReference>
<feature type="domain" description="Scaffold protein Nfu/NifU N-terminal" evidence="2">
    <location>
        <begin position="4"/>
        <end position="87"/>
    </location>
</feature>
<dbReference type="InterPro" id="IPR011989">
    <property type="entry name" value="ARM-like"/>
</dbReference>
<dbReference type="Pfam" id="PF08712">
    <property type="entry name" value="Nfu_N"/>
    <property type="match status" value="1"/>
</dbReference>
<evidence type="ECO:0000313" key="3">
    <source>
        <dbReference type="EMBL" id="RAL26579.1"/>
    </source>
</evidence>
<feature type="region of interest" description="Disordered" evidence="1">
    <location>
        <begin position="370"/>
        <end position="392"/>
    </location>
</feature>
<dbReference type="InterPro" id="IPR004155">
    <property type="entry name" value="PBS_lyase_HEAT"/>
</dbReference>
<name>A0A364K8F5_9BACL</name>
<dbReference type="OrthoDB" id="420201at2"/>
<dbReference type="InterPro" id="IPR014824">
    <property type="entry name" value="Nfu/NifU_N"/>
</dbReference>
<feature type="compositionally biased region" description="Polar residues" evidence="1">
    <location>
        <begin position="375"/>
        <end position="384"/>
    </location>
</feature>